<evidence type="ECO:0000256" key="15">
    <source>
        <dbReference type="ARBA" id="ARBA00032324"/>
    </source>
</evidence>
<dbReference type="UniPathway" id="UPA00219"/>
<keyword evidence="10 17" id="KW-0067">ATP-binding</keyword>
<evidence type="ECO:0000313" key="22">
    <source>
        <dbReference type="EMBL" id="KAB2335322.1"/>
    </source>
</evidence>
<evidence type="ECO:0000256" key="2">
    <source>
        <dbReference type="ARBA" id="ARBA00004496"/>
    </source>
</evidence>
<dbReference type="PANTHER" id="PTHR43692:SF1">
    <property type="entry name" value="UDP-N-ACETYLMURAMOYLALANINE--D-GLUTAMATE LIGASE"/>
    <property type="match status" value="1"/>
</dbReference>
<dbReference type="Pfam" id="PF21799">
    <property type="entry name" value="MurD-like_N"/>
    <property type="match status" value="1"/>
</dbReference>
<dbReference type="Gene3D" id="3.40.50.720">
    <property type="entry name" value="NAD(P)-binding Rossmann-like Domain"/>
    <property type="match status" value="1"/>
</dbReference>
<evidence type="ECO:0000256" key="8">
    <source>
        <dbReference type="ARBA" id="ARBA00022598"/>
    </source>
</evidence>
<evidence type="ECO:0000256" key="5">
    <source>
        <dbReference type="ARBA" id="ARBA00012212"/>
    </source>
</evidence>
<reference evidence="22 23" key="1">
    <citation type="journal article" date="2014" name="Arch. Microbiol.">
        <title>Bacillus mesophilum sp. nov., strain IITR-54T, a novel 4-chlorobiphenyl dechlorinating bacterium.</title>
        <authorList>
            <person name="Manickam N."/>
            <person name="Singh N.K."/>
            <person name="Bajaj A."/>
            <person name="Kumar R.M."/>
            <person name="Kaur G."/>
            <person name="Kaur N."/>
            <person name="Bala M."/>
            <person name="Kumar A."/>
            <person name="Mayilraj S."/>
        </authorList>
    </citation>
    <scope>NUCLEOTIDE SEQUENCE [LARGE SCALE GENOMIC DNA]</scope>
    <source>
        <strain evidence="22 23">IITR-54</strain>
    </source>
</reference>
<keyword evidence="8 17" id="KW-0436">Ligase</keyword>
<comment type="caution">
    <text evidence="22">The sequence shown here is derived from an EMBL/GenBank/DDBJ whole genome shotgun (WGS) entry which is preliminary data.</text>
</comment>
<dbReference type="GO" id="GO:0005524">
    <property type="term" value="F:ATP binding"/>
    <property type="evidence" value="ECO:0007669"/>
    <property type="project" value="UniProtKB-UniRule"/>
</dbReference>
<feature type="domain" description="Mur ligase C-terminal" evidence="20">
    <location>
        <begin position="313"/>
        <end position="426"/>
    </location>
</feature>
<keyword evidence="7 17" id="KW-0963">Cytoplasm</keyword>
<evidence type="ECO:0000256" key="14">
    <source>
        <dbReference type="ARBA" id="ARBA00030398"/>
    </source>
</evidence>
<dbReference type="GO" id="GO:0051301">
    <property type="term" value="P:cell division"/>
    <property type="evidence" value="ECO:0007669"/>
    <property type="project" value="UniProtKB-KW"/>
</dbReference>
<evidence type="ECO:0000256" key="3">
    <source>
        <dbReference type="ARBA" id="ARBA00004752"/>
    </source>
</evidence>
<dbReference type="Pfam" id="PF08245">
    <property type="entry name" value="Mur_ligase_M"/>
    <property type="match status" value="1"/>
</dbReference>
<keyword evidence="23" id="KW-1185">Reference proteome</keyword>
<keyword evidence="17 18" id="KW-0132">Cell division</keyword>
<name>A0A7V7RPQ5_9BACI</name>
<comment type="pathway">
    <text evidence="3 17 18">Cell wall biogenesis; peptidoglycan biosynthesis.</text>
</comment>
<evidence type="ECO:0000256" key="10">
    <source>
        <dbReference type="ARBA" id="ARBA00022840"/>
    </source>
</evidence>
<dbReference type="GO" id="GO:0005737">
    <property type="term" value="C:cytoplasm"/>
    <property type="evidence" value="ECO:0007669"/>
    <property type="project" value="UniProtKB-SubCell"/>
</dbReference>
<keyword evidence="11 17" id="KW-0133">Cell shape</keyword>
<dbReference type="Pfam" id="PF02875">
    <property type="entry name" value="Mur_ligase_C"/>
    <property type="match status" value="1"/>
</dbReference>
<protein>
    <recommendedName>
        <fullName evidence="6 17">UDP-N-acetylmuramoylalanine--D-glutamate ligase</fullName>
        <ecNumber evidence="5 17">6.3.2.9</ecNumber>
    </recommendedName>
    <alternativeName>
        <fullName evidence="15 17">D-glutamic acid-adding enzyme</fullName>
    </alternativeName>
    <alternativeName>
        <fullName evidence="14 17">UDP-N-acetylmuramoyl-L-alanyl-D-glutamate synthetase</fullName>
    </alternativeName>
</protein>
<dbReference type="NCBIfam" id="TIGR01087">
    <property type="entry name" value="murD"/>
    <property type="match status" value="1"/>
</dbReference>
<organism evidence="22 23">
    <name type="scientific">Bacillus mesophilum</name>
    <dbReference type="NCBI Taxonomy" id="1071718"/>
    <lineage>
        <taxon>Bacteria</taxon>
        <taxon>Bacillati</taxon>
        <taxon>Bacillota</taxon>
        <taxon>Bacilli</taxon>
        <taxon>Bacillales</taxon>
        <taxon>Bacillaceae</taxon>
        <taxon>Bacillus</taxon>
    </lineage>
</organism>
<sequence length="450" mass="49119">MKQVNRYLHKKILVLGLAKSGVSAASLLHKLGAFVTVNDYKPLSENPEAQGLLQQGITVICGSHPIDLLDEGFELIVKNPGIPYYNPMIEGAFERGIPVITEVELAYQISEAPFIAITGTNGKTTTTTLIYEMMLAGGKKPLIAGNIGTVASEVAQLATKENTIVIELSSFQLMGIDEFKPKMAILTNLYDAHLDYHGTRDEYINAKALITKNQTAEDYFIHNNDQEKVIAVGEGSNAELIPFSPYHELDHGAYSKDGWLVFNGEKIMEVKDIKLPGAHNLENILSAVAASKLSGVSNEAIIEVLTTFTGVKHRLQYVGEVSGRTFYNDSKATNILATQNALAAFREPIILLAGGLDRGNEFDELVPSFKGVKGIVTFGQTAEKIEKAAMEAGIKMIQRVDNVEKAVPAAFDMSEAKDVILLSPACASWDQYKTFEVRGDIFIDAVHKLK</sequence>
<evidence type="ECO:0000259" key="20">
    <source>
        <dbReference type="Pfam" id="PF02875"/>
    </source>
</evidence>
<evidence type="ECO:0000256" key="16">
    <source>
        <dbReference type="ARBA" id="ARBA00047632"/>
    </source>
</evidence>
<evidence type="ECO:0000259" key="21">
    <source>
        <dbReference type="Pfam" id="PF08245"/>
    </source>
</evidence>
<evidence type="ECO:0000256" key="12">
    <source>
        <dbReference type="ARBA" id="ARBA00022984"/>
    </source>
</evidence>
<dbReference type="SUPFAM" id="SSF53623">
    <property type="entry name" value="MurD-like peptide ligases, catalytic domain"/>
    <property type="match status" value="1"/>
</dbReference>
<proteinExistence type="inferred from homology"/>
<feature type="chain" id="PRO_5031445434" description="UDP-N-acetylmuramoylalanine--D-glutamate ligase" evidence="19">
    <location>
        <begin position="25"/>
        <end position="450"/>
    </location>
</feature>
<comment type="function">
    <text evidence="1 17 18">Cell wall formation. Catalyzes the addition of glutamate to the nucleotide precursor UDP-N-acetylmuramoyl-L-alanine (UMA).</text>
</comment>
<feature type="binding site" evidence="17">
    <location>
        <begin position="119"/>
        <end position="125"/>
    </location>
    <ligand>
        <name>ATP</name>
        <dbReference type="ChEBI" id="CHEBI:30616"/>
    </ligand>
</feature>
<dbReference type="InterPro" id="IPR005762">
    <property type="entry name" value="MurD"/>
</dbReference>
<dbReference type="Gene3D" id="3.90.190.20">
    <property type="entry name" value="Mur ligase, C-terminal domain"/>
    <property type="match status" value="1"/>
</dbReference>
<dbReference type="InterPro" id="IPR004101">
    <property type="entry name" value="Mur_ligase_C"/>
</dbReference>
<dbReference type="InterPro" id="IPR036565">
    <property type="entry name" value="Mur-like_cat_sf"/>
</dbReference>
<dbReference type="InterPro" id="IPR036615">
    <property type="entry name" value="Mur_ligase_C_dom_sf"/>
</dbReference>
<evidence type="ECO:0000256" key="19">
    <source>
        <dbReference type="SAM" id="SignalP"/>
    </source>
</evidence>
<evidence type="ECO:0000313" key="23">
    <source>
        <dbReference type="Proteomes" id="UP000441354"/>
    </source>
</evidence>
<dbReference type="AlphaFoldDB" id="A0A7V7RPQ5"/>
<gene>
    <name evidence="17" type="primary">murD</name>
    <name evidence="22" type="ORF">F7732_01765</name>
</gene>
<dbReference type="EC" id="6.3.2.9" evidence="5 17"/>
<dbReference type="GO" id="GO:0008764">
    <property type="term" value="F:UDP-N-acetylmuramoylalanine-D-glutamate ligase activity"/>
    <property type="evidence" value="ECO:0007669"/>
    <property type="project" value="UniProtKB-UniRule"/>
</dbReference>
<keyword evidence="9 17" id="KW-0547">Nucleotide-binding</keyword>
<evidence type="ECO:0000256" key="9">
    <source>
        <dbReference type="ARBA" id="ARBA00022741"/>
    </source>
</evidence>
<dbReference type="PANTHER" id="PTHR43692">
    <property type="entry name" value="UDP-N-ACETYLMURAMOYLALANINE--D-GLUTAMATE LIGASE"/>
    <property type="match status" value="1"/>
</dbReference>
<comment type="subcellular location">
    <subcellularLocation>
        <location evidence="2 17 18">Cytoplasm</location>
    </subcellularLocation>
</comment>
<evidence type="ECO:0000256" key="4">
    <source>
        <dbReference type="ARBA" id="ARBA00010416"/>
    </source>
</evidence>
<dbReference type="Proteomes" id="UP000441354">
    <property type="component" value="Unassembled WGS sequence"/>
</dbReference>
<dbReference type="GO" id="GO:0008360">
    <property type="term" value="P:regulation of cell shape"/>
    <property type="evidence" value="ECO:0007669"/>
    <property type="project" value="UniProtKB-KW"/>
</dbReference>
<dbReference type="EMBL" id="WBOT01000001">
    <property type="protein sequence ID" value="KAB2335322.1"/>
    <property type="molecule type" value="Genomic_DNA"/>
</dbReference>
<keyword evidence="17 18" id="KW-0131">Cell cycle</keyword>
<accession>A0A7V7RPQ5</accession>
<evidence type="ECO:0000256" key="1">
    <source>
        <dbReference type="ARBA" id="ARBA00002734"/>
    </source>
</evidence>
<evidence type="ECO:0000256" key="6">
    <source>
        <dbReference type="ARBA" id="ARBA00015655"/>
    </source>
</evidence>
<dbReference type="SUPFAM" id="SSF51984">
    <property type="entry name" value="MurCD N-terminal domain"/>
    <property type="match status" value="1"/>
</dbReference>
<evidence type="ECO:0000256" key="11">
    <source>
        <dbReference type="ARBA" id="ARBA00022960"/>
    </source>
</evidence>
<keyword evidence="13 17" id="KW-0961">Cell wall biogenesis/degradation</keyword>
<dbReference type="RefSeq" id="WP_151571985.1">
    <property type="nucleotide sequence ID" value="NZ_WBOT01000001.1"/>
</dbReference>
<keyword evidence="12 17" id="KW-0573">Peptidoglycan synthesis</keyword>
<dbReference type="InterPro" id="IPR013221">
    <property type="entry name" value="Mur_ligase_cen"/>
</dbReference>
<feature type="signal peptide" evidence="19">
    <location>
        <begin position="1"/>
        <end position="24"/>
    </location>
</feature>
<dbReference type="GO" id="GO:0009252">
    <property type="term" value="P:peptidoglycan biosynthetic process"/>
    <property type="evidence" value="ECO:0007669"/>
    <property type="project" value="UniProtKB-UniRule"/>
</dbReference>
<feature type="domain" description="Mur ligase central" evidence="21">
    <location>
        <begin position="117"/>
        <end position="290"/>
    </location>
</feature>
<dbReference type="HAMAP" id="MF_00639">
    <property type="entry name" value="MurD"/>
    <property type="match status" value="1"/>
</dbReference>
<dbReference type="OrthoDB" id="9809796at2"/>
<evidence type="ECO:0000256" key="13">
    <source>
        <dbReference type="ARBA" id="ARBA00023316"/>
    </source>
</evidence>
<evidence type="ECO:0000256" key="18">
    <source>
        <dbReference type="RuleBase" id="RU003664"/>
    </source>
</evidence>
<evidence type="ECO:0000256" key="17">
    <source>
        <dbReference type="HAMAP-Rule" id="MF_00639"/>
    </source>
</evidence>
<keyword evidence="19" id="KW-0732">Signal</keyword>
<dbReference type="SUPFAM" id="SSF53244">
    <property type="entry name" value="MurD-like peptide ligases, peptide-binding domain"/>
    <property type="match status" value="1"/>
</dbReference>
<comment type="catalytic activity">
    <reaction evidence="16 17 18">
        <text>UDP-N-acetyl-alpha-D-muramoyl-L-alanine + D-glutamate + ATP = UDP-N-acetyl-alpha-D-muramoyl-L-alanyl-D-glutamate + ADP + phosphate + H(+)</text>
        <dbReference type="Rhea" id="RHEA:16429"/>
        <dbReference type="ChEBI" id="CHEBI:15378"/>
        <dbReference type="ChEBI" id="CHEBI:29986"/>
        <dbReference type="ChEBI" id="CHEBI:30616"/>
        <dbReference type="ChEBI" id="CHEBI:43474"/>
        <dbReference type="ChEBI" id="CHEBI:83898"/>
        <dbReference type="ChEBI" id="CHEBI:83900"/>
        <dbReference type="ChEBI" id="CHEBI:456216"/>
        <dbReference type="EC" id="6.3.2.9"/>
    </reaction>
</comment>
<dbReference type="Gene3D" id="3.40.1190.10">
    <property type="entry name" value="Mur-like, catalytic domain"/>
    <property type="match status" value="1"/>
</dbReference>
<evidence type="ECO:0000256" key="7">
    <source>
        <dbReference type="ARBA" id="ARBA00022490"/>
    </source>
</evidence>
<dbReference type="GO" id="GO:0071555">
    <property type="term" value="P:cell wall organization"/>
    <property type="evidence" value="ECO:0007669"/>
    <property type="project" value="UniProtKB-KW"/>
</dbReference>
<comment type="similarity">
    <text evidence="4 17">Belongs to the MurCDEF family.</text>
</comment>